<proteinExistence type="inferred from homology"/>
<reference evidence="5 6" key="1">
    <citation type="submission" date="2019-08" db="EMBL/GenBank/DDBJ databases">
        <title>Bradyrhizobium hipponensis sp. nov., a rhizobium isolated from a Lupinus angustifolius root nodule in Tunisia.</title>
        <authorList>
            <person name="Off K."/>
            <person name="Rejili M."/>
            <person name="Mars M."/>
            <person name="Brachmann A."/>
            <person name="Marin M."/>
        </authorList>
    </citation>
    <scope>NUCLEOTIDE SEQUENCE [LARGE SCALE GENOMIC DNA]</scope>
    <source>
        <strain evidence="5 6">CTAW11</strain>
    </source>
</reference>
<dbReference type="EMBL" id="VSSR01000055">
    <property type="protein sequence ID" value="TYL77419.1"/>
    <property type="molecule type" value="Genomic_DNA"/>
</dbReference>
<dbReference type="GO" id="GO:0016746">
    <property type="term" value="F:acyltransferase activity"/>
    <property type="evidence" value="ECO:0007669"/>
    <property type="project" value="UniProtKB-KW"/>
</dbReference>
<dbReference type="Pfam" id="PF00132">
    <property type="entry name" value="Hexapep"/>
    <property type="match status" value="1"/>
</dbReference>
<evidence type="ECO:0000256" key="4">
    <source>
        <dbReference type="ARBA" id="ARBA00023315"/>
    </source>
</evidence>
<dbReference type="Proteomes" id="UP000324853">
    <property type="component" value="Unassembled WGS sequence"/>
</dbReference>
<gene>
    <name evidence="5" type="ORF">FXB38_29850</name>
</gene>
<dbReference type="GO" id="GO:0016779">
    <property type="term" value="F:nucleotidyltransferase activity"/>
    <property type="evidence" value="ECO:0007669"/>
    <property type="project" value="UniProtKB-ARBA"/>
</dbReference>
<evidence type="ECO:0000313" key="6">
    <source>
        <dbReference type="Proteomes" id="UP000324853"/>
    </source>
</evidence>
<dbReference type="Gene3D" id="2.160.10.10">
    <property type="entry name" value="Hexapeptide repeat proteins"/>
    <property type="match status" value="1"/>
</dbReference>
<dbReference type="AlphaFoldDB" id="A0A5S4WC14"/>
<keyword evidence="4" id="KW-0012">Acyltransferase</keyword>
<comment type="similarity">
    <text evidence="1">In the C-terminal section; belongs to the transferase hexapeptide repeat family.</text>
</comment>
<evidence type="ECO:0000256" key="1">
    <source>
        <dbReference type="ARBA" id="ARBA00007707"/>
    </source>
</evidence>
<sequence length="202" mass="21519">MQLAIDYVASFATSPLNRFSKRAPWELTSDARDVIEELVAEIDSSYRVVGTVAVHHTATVEDRASIKGPAIIGPHCFVAANSLIRGGCWVDESCIVGPGCELKSSFIFRKSKLAHFNFVGDSILGSSVNLEAGSIVANYRNELPEPTIKIRYQGRIVDTGVTKFGALIGDGCKIGANSVIAPGSLVTPNTVIARLALVEQAS</sequence>
<dbReference type="OrthoDB" id="9803036at2"/>
<dbReference type="PANTHER" id="PTHR43584:SF8">
    <property type="entry name" value="N-ACETYLMURAMATE ALPHA-1-PHOSPHATE URIDYLYLTRANSFERASE"/>
    <property type="match status" value="1"/>
</dbReference>
<keyword evidence="6" id="KW-1185">Reference proteome</keyword>
<dbReference type="InterPro" id="IPR050065">
    <property type="entry name" value="GlmU-like"/>
</dbReference>
<dbReference type="InterPro" id="IPR011004">
    <property type="entry name" value="Trimer_LpxA-like_sf"/>
</dbReference>
<dbReference type="SUPFAM" id="SSF51161">
    <property type="entry name" value="Trimeric LpxA-like enzymes"/>
    <property type="match status" value="1"/>
</dbReference>
<keyword evidence="3 5" id="KW-0808">Transferase</keyword>
<evidence type="ECO:0000256" key="3">
    <source>
        <dbReference type="ARBA" id="ARBA00022679"/>
    </source>
</evidence>
<accession>A0A5S4WC14</accession>
<evidence type="ECO:0000256" key="2">
    <source>
        <dbReference type="ARBA" id="ARBA00007947"/>
    </source>
</evidence>
<comment type="caution">
    <text evidence="5">The sequence shown here is derived from an EMBL/GenBank/DDBJ whole genome shotgun (WGS) entry which is preliminary data.</text>
</comment>
<dbReference type="RefSeq" id="WP_148754559.1">
    <property type="nucleotide sequence ID" value="NZ_VSSR01000055.1"/>
</dbReference>
<comment type="similarity">
    <text evidence="2">In the N-terminal section; belongs to the N-acetylglucosamine-1-phosphate uridyltransferase family.</text>
</comment>
<protein>
    <submittedName>
        <fullName evidence="5">LpxA family transferase</fullName>
    </submittedName>
</protein>
<evidence type="ECO:0000313" key="5">
    <source>
        <dbReference type="EMBL" id="TYL77419.1"/>
    </source>
</evidence>
<dbReference type="PANTHER" id="PTHR43584">
    <property type="entry name" value="NUCLEOTIDYL TRANSFERASE"/>
    <property type="match status" value="1"/>
</dbReference>
<name>A0A5S4WC14_9BRAD</name>
<dbReference type="InterPro" id="IPR001451">
    <property type="entry name" value="Hexapep"/>
</dbReference>
<organism evidence="5 6">
    <name type="scientific">Bradyrhizobium cytisi</name>
    <dbReference type="NCBI Taxonomy" id="515489"/>
    <lineage>
        <taxon>Bacteria</taxon>
        <taxon>Pseudomonadati</taxon>
        <taxon>Pseudomonadota</taxon>
        <taxon>Alphaproteobacteria</taxon>
        <taxon>Hyphomicrobiales</taxon>
        <taxon>Nitrobacteraceae</taxon>
        <taxon>Bradyrhizobium</taxon>
    </lineage>
</organism>